<dbReference type="Gene3D" id="3.40.50.10810">
    <property type="entry name" value="Tandem AAA-ATPase domain"/>
    <property type="match status" value="1"/>
</dbReference>
<evidence type="ECO:0000259" key="6">
    <source>
        <dbReference type="PROSITE" id="PS51194"/>
    </source>
</evidence>
<sequence length="1080" mass="125086">MVVKAPKILDNKFNFVYQELTENIRKGSKLSVVSALFSMYAYDKLKKDLNKIDSMRFIYTKPSFLKDDAKESRQYYIDNNSIFGNDYEIKLKNELTQGSISKECAEWIQEKVEIKSFKKPNEAQPRMICVDNRDDSSIAINGTVDFTTAGLGLNKSDRQDMNQCVYGKDFVQSSLMQFNFLWDNEDYLEDVKEEVLNQMQTMHKENPAEFIYFLSLYNIFSSELDSLDEDNIVRKGNNLKESKIWNKLYKFQKDAAIGVIDKIEKYNGCILADSVGLGKTFTALAVIKYYESRNDRVLVLVPKKLRDNWTIYTKNDKRNIFVDDRFNYDVLNHTDLSRDRGKSGDIDLKTINWGNYDLVVIDESHNFRNNPAVKDRVTRYQKLMNQIIKGGHKTRLLMLSATPVNNKMTDIKNQIAFITEDNDSALASIGINSIETTLKNAQKAFNKWAKRPESERTGATFIDEIDLDYFQLLDTLTIARSRRHIEKYYDLAEIGDFPERLSPINVKSEIDTEEMFPSLEIINKRISSLELAIYSPMRYIRVDKKHEYEEKYDMEVGHGGKFKQLDRDMNVTHLMRINLLKRMESSIYAFRLTTERILYLINQTLDKLDKGIDYNPDLGINNIDLEDDDEDWDNLMIGKKRKVLLQDIDLIKWRQDLELDKQKLEDLLADASEINPQRDGKLKDLKEKITNKISNPINPNNQKIIIFTAFADTAKYLYNNISSWALDEFGIHSALVTGGDANKTTLDKVVQSDLNDILTNFSPKSKERVNIDPDATDEIDILICTDCISEGQNLQDCDYLINYDIHWNPVRIIQRFGRIDRIGSENTQIQLVNFWPNMELDEYIDLESRVKNRMVMVDVSATGEENIISEDQKMNDLAYRKNQLEELQDRVLDLEDIGNSISITDLTFNDFKIELMDFMKENRVELEKAPRGIYSISDIPSDLLGEIEPGVIFLLRQVSGTTENLEKNPLSPYYLVYIGEDGEVKFSYMKSKKVLDYYKKLCLGKKEVLNDLVDEFNFDTNDGRNMGKYSELLVETIEDIIGKKQETGVKSLFNKGGTAVIKKDINGLEEFELITFLIVR</sequence>
<dbReference type="GO" id="GO:0120545">
    <property type="term" value="F:nucleic acid conformation isomerase activity"/>
    <property type="evidence" value="ECO:0007669"/>
    <property type="project" value="UniProtKB-ARBA"/>
</dbReference>
<dbReference type="Gene3D" id="3.40.50.300">
    <property type="entry name" value="P-loop containing nucleotide triphosphate hydrolases"/>
    <property type="match status" value="1"/>
</dbReference>
<comment type="caution">
    <text evidence="7">The sequence shown here is derived from an EMBL/GenBank/DDBJ whole genome shotgun (WGS) entry which is preliminary data.</text>
</comment>
<dbReference type="CDD" id="cd18011">
    <property type="entry name" value="DEXDc_RapA"/>
    <property type="match status" value="1"/>
</dbReference>
<dbReference type="GO" id="GO:0031297">
    <property type="term" value="P:replication fork processing"/>
    <property type="evidence" value="ECO:0007669"/>
    <property type="project" value="TreeGrafter"/>
</dbReference>
<keyword evidence="8" id="KW-1185">Reference proteome</keyword>
<evidence type="ECO:0000313" key="8">
    <source>
        <dbReference type="Proteomes" id="UP000251717"/>
    </source>
</evidence>
<keyword evidence="4" id="KW-0067">ATP-binding</keyword>
<dbReference type="SMART" id="SM00490">
    <property type="entry name" value="HELICc"/>
    <property type="match status" value="1"/>
</dbReference>
<dbReference type="InterPro" id="IPR038718">
    <property type="entry name" value="SNF2-like_sf"/>
</dbReference>
<feature type="domain" description="Helicase C-terminal" evidence="6">
    <location>
        <begin position="681"/>
        <end position="875"/>
    </location>
</feature>
<evidence type="ECO:0000256" key="1">
    <source>
        <dbReference type="ARBA" id="ARBA00022741"/>
    </source>
</evidence>
<dbReference type="PANTHER" id="PTHR45766">
    <property type="entry name" value="DNA ANNEALING HELICASE AND ENDONUCLEASE ZRANB3 FAMILY MEMBER"/>
    <property type="match status" value="1"/>
</dbReference>
<gene>
    <name evidence="7" type="primary">rapA_2</name>
    <name evidence="7" type="ORF">MBBTH_18430</name>
</gene>
<dbReference type="CDD" id="cd10311">
    <property type="entry name" value="PLDc_N_DEXD_c"/>
    <property type="match status" value="1"/>
</dbReference>
<protein>
    <submittedName>
        <fullName evidence="7">RNA polymerase-associated protein RapA</fullName>
    </submittedName>
</protein>
<dbReference type="InterPro" id="IPR014001">
    <property type="entry name" value="Helicase_ATP-bd"/>
</dbReference>
<dbReference type="SUPFAM" id="SSF52540">
    <property type="entry name" value="P-loop containing nucleoside triphosphate hydrolases"/>
    <property type="match status" value="2"/>
</dbReference>
<dbReference type="InterPro" id="IPR006935">
    <property type="entry name" value="Helicase/UvrB_N"/>
</dbReference>
<dbReference type="GO" id="GO:0006281">
    <property type="term" value="P:DNA repair"/>
    <property type="evidence" value="ECO:0007669"/>
    <property type="project" value="TreeGrafter"/>
</dbReference>
<dbReference type="PANTHER" id="PTHR45766:SF6">
    <property type="entry name" value="SWI_SNF-RELATED MATRIX-ASSOCIATED ACTIN-DEPENDENT REGULATOR OF CHROMATIN SUBFAMILY A-LIKE PROTEIN 1"/>
    <property type="match status" value="1"/>
</dbReference>
<dbReference type="PROSITE" id="PS51194">
    <property type="entry name" value="HELICASE_CTER"/>
    <property type="match status" value="1"/>
</dbReference>
<dbReference type="InterPro" id="IPR057342">
    <property type="entry name" value="DEXDc_RapA"/>
</dbReference>
<evidence type="ECO:0000259" key="5">
    <source>
        <dbReference type="PROSITE" id="PS51192"/>
    </source>
</evidence>
<dbReference type="GO" id="GO:0016787">
    <property type="term" value="F:hydrolase activity"/>
    <property type="evidence" value="ECO:0007669"/>
    <property type="project" value="UniProtKB-KW"/>
</dbReference>
<name>A0A315XJR4_9EURY</name>
<dbReference type="GO" id="GO:0003677">
    <property type="term" value="F:DNA binding"/>
    <property type="evidence" value="ECO:0007669"/>
    <property type="project" value="InterPro"/>
</dbReference>
<organism evidence="7 8">
    <name type="scientific">Methanobrevibacter thaueri</name>
    <dbReference type="NCBI Taxonomy" id="190975"/>
    <lineage>
        <taxon>Archaea</taxon>
        <taxon>Methanobacteriati</taxon>
        <taxon>Methanobacteriota</taxon>
        <taxon>Methanomada group</taxon>
        <taxon>Methanobacteria</taxon>
        <taxon>Methanobacteriales</taxon>
        <taxon>Methanobacteriaceae</taxon>
        <taxon>Methanobrevibacter</taxon>
    </lineage>
</organism>
<dbReference type="SMART" id="SM00487">
    <property type="entry name" value="DEXDc"/>
    <property type="match status" value="1"/>
</dbReference>
<dbReference type="CDD" id="cd18793">
    <property type="entry name" value="SF2_C_SNF"/>
    <property type="match status" value="1"/>
</dbReference>
<dbReference type="InterPro" id="IPR049730">
    <property type="entry name" value="SNF2/RAD54-like_C"/>
</dbReference>
<keyword evidence="1" id="KW-0547">Nucleotide-binding</keyword>
<dbReference type="GO" id="GO:0140097">
    <property type="term" value="F:catalytic activity, acting on DNA"/>
    <property type="evidence" value="ECO:0007669"/>
    <property type="project" value="UniProtKB-ARBA"/>
</dbReference>
<evidence type="ECO:0000313" key="7">
    <source>
        <dbReference type="EMBL" id="PWB85244.1"/>
    </source>
</evidence>
<dbReference type="Pfam" id="PF04851">
    <property type="entry name" value="ResIII"/>
    <property type="match status" value="1"/>
</dbReference>
<keyword evidence="3" id="KW-0347">Helicase</keyword>
<keyword evidence="2" id="KW-0378">Hydrolase</keyword>
<evidence type="ECO:0000256" key="3">
    <source>
        <dbReference type="ARBA" id="ARBA00022806"/>
    </source>
</evidence>
<reference evidence="7 8" key="1">
    <citation type="submission" date="2017-03" db="EMBL/GenBank/DDBJ databases">
        <title>Genome sequence of Methanobrevibacter thaueri.</title>
        <authorList>
            <person name="Poehlein A."/>
            <person name="Seedorf H."/>
            <person name="Daniel R."/>
        </authorList>
    </citation>
    <scope>NUCLEOTIDE SEQUENCE [LARGE SCALE GENOMIC DNA]</scope>
    <source>
        <strain evidence="7 8">DSM 11995</strain>
    </source>
</reference>
<dbReference type="GO" id="GO:0005524">
    <property type="term" value="F:ATP binding"/>
    <property type="evidence" value="ECO:0007669"/>
    <property type="project" value="InterPro"/>
</dbReference>
<dbReference type="OrthoDB" id="6396at2157"/>
<accession>A0A315XJR4</accession>
<evidence type="ECO:0000256" key="4">
    <source>
        <dbReference type="ARBA" id="ARBA00022840"/>
    </source>
</evidence>
<proteinExistence type="predicted"/>
<dbReference type="InterPro" id="IPR027417">
    <property type="entry name" value="P-loop_NTPase"/>
</dbReference>
<dbReference type="EMBL" id="MZGS01000028">
    <property type="protein sequence ID" value="PWB85244.1"/>
    <property type="molecule type" value="Genomic_DNA"/>
</dbReference>
<dbReference type="PROSITE" id="PS51192">
    <property type="entry name" value="HELICASE_ATP_BIND_1"/>
    <property type="match status" value="1"/>
</dbReference>
<dbReference type="AlphaFoldDB" id="A0A315XJR4"/>
<evidence type="ECO:0000256" key="2">
    <source>
        <dbReference type="ARBA" id="ARBA00022801"/>
    </source>
</evidence>
<dbReference type="Pfam" id="PF00271">
    <property type="entry name" value="Helicase_C"/>
    <property type="match status" value="1"/>
</dbReference>
<feature type="domain" description="Helicase ATP-binding" evidence="5">
    <location>
        <begin position="260"/>
        <end position="421"/>
    </location>
</feature>
<dbReference type="InterPro" id="IPR001650">
    <property type="entry name" value="Helicase_C-like"/>
</dbReference>
<dbReference type="Proteomes" id="UP000251717">
    <property type="component" value="Unassembled WGS sequence"/>
</dbReference>